<proteinExistence type="predicted"/>
<dbReference type="SUPFAM" id="SSF69754">
    <property type="entry name" value="Ribosome binding protein Y (YfiA homologue)"/>
    <property type="match status" value="1"/>
</dbReference>
<accession>A0A1H2Z0G5</accession>
<evidence type="ECO:0000313" key="1">
    <source>
        <dbReference type="EMBL" id="SDX10923.1"/>
    </source>
</evidence>
<reference evidence="2" key="1">
    <citation type="submission" date="2016-10" db="EMBL/GenBank/DDBJ databases">
        <authorList>
            <person name="Varghese N."/>
            <person name="Submissions S."/>
        </authorList>
    </citation>
    <scope>NUCLEOTIDE SEQUENCE [LARGE SCALE GENOMIC DNA]</scope>
    <source>
        <strain evidence="2">DSM 25030</strain>
    </source>
</reference>
<dbReference type="InterPro" id="IPR036567">
    <property type="entry name" value="RHF-like"/>
</dbReference>
<dbReference type="AlphaFoldDB" id="A0A1H2Z0G5"/>
<evidence type="ECO:0000313" key="2">
    <source>
        <dbReference type="Proteomes" id="UP000199592"/>
    </source>
</evidence>
<dbReference type="NCBIfam" id="TIGR00741">
    <property type="entry name" value="yfiA"/>
    <property type="match status" value="1"/>
</dbReference>
<dbReference type="Gene3D" id="3.30.160.100">
    <property type="entry name" value="Ribosome hibernation promotion factor-like"/>
    <property type="match status" value="1"/>
</dbReference>
<dbReference type="OrthoDB" id="9808702at2"/>
<protein>
    <submittedName>
        <fullName evidence="1">Putative sigma-54 modulation protein</fullName>
    </submittedName>
</protein>
<dbReference type="CDD" id="cd00552">
    <property type="entry name" value="RaiA"/>
    <property type="match status" value="1"/>
</dbReference>
<gene>
    <name evidence="1" type="ORF">SAMN04487892_3277</name>
</gene>
<dbReference type="EMBL" id="FNMY01000007">
    <property type="protein sequence ID" value="SDX10923.1"/>
    <property type="molecule type" value="Genomic_DNA"/>
</dbReference>
<name>A0A1H2Z0G5_9FLAO</name>
<dbReference type="InterPro" id="IPR003489">
    <property type="entry name" value="RHF/RaiA"/>
</dbReference>
<dbReference type="STRING" id="1073328.SAMN05216294_3216"/>
<dbReference type="Proteomes" id="UP000199592">
    <property type="component" value="Unassembled WGS sequence"/>
</dbReference>
<dbReference type="RefSeq" id="WP_090299070.1">
    <property type="nucleotide sequence ID" value="NZ_FNKI01000006.1"/>
</dbReference>
<keyword evidence="2" id="KW-1185">Reference proteome</keyword>
<organism evidence="1 2">
    <name type="scientific">Flagellimonas zhangzhouensis</name>
    <dbReference type="NCBI Taxonomy" id="1073328"/>
    <lineage>
        <taxon>Bacteria</taxon>
        <taxon>Pseudomonadati</taxon>
        <taxon>Bacteroidota</taxon>
        <taxon>Flavobacteriia</taxon>
        <taxon>Flavobacteriales</taxon>
        <taxon>Flavobacteriaceae</taxon>
        <taxon>Flagellimonas</taxon>
    </lineage>
</organism>
<sequence length="100" mass="11466">MKVNAQSVNFVADGKLLDFVQKRMDKLDLFYDKVVDSEVFLKVENTSAKENKIVEIMVSVPRDRLVAKKQCKTFEEAVDSACSSLERQLVKRKEKLRAKA</sequence>
<dbReference type="Pfam" id="PF02482">
    <property type="entry name" value="Ribosomal_S30AE"/>
    <property type="match status" value="1"/>
</dbReference>